<dbReference type="EMBL" id="JH660645">
    <property type="protein sequence ID" value="EIM26852.1"/>
    <property type="molecule type" value="Genomic_DNA"/>
</dbReference>
<dbReference type="HOGENOM" id="CLU_2538790_0_0_5"/>
<dbReference type="OrthoDB" id="8020108at2"/>
<sequence>MPLASVAAPLDQIIELAHEIIDECPSCAGTASEIAMWAKEIRERRPSREELTALVDATCPGLPADQRKQLIDGLRAFVRFAES</sequence>
<protein>
    <submittedName>
        <fullName evidence="1">Uncharacterized protein</fullName>
    </submittedName>
</protein>
<dbReference type="AlphaFoldDB" id="I4YSB0"/>
<reference evidence="1 2" key="1">
    <citation type="submission" date="2012-02" db="EMBL/GenBank/DDBJ databases">
        <title>Improved High-Quality Draft sequence of Microvirga sp. WSM3557.</title>
        <authorList>
            <consortium name="US DOE Joint Genome Institute"/>
            <person name="Lucas S."/>
            <person name="Han J."/>
            <person name="Lapidus A."/>
            <person name="Cheng J.-F."/>
            <person name="Goodwin L."/>
            <person name="Pitluck S."/>
            <person name="Peters L."/>
            <person name="Zhang X."/>
            <person name="Detter J.C."/>
            <person name="Han C."/>
            <person name="Tapia R."/>
            <person name="Land M."/>
            <person name="Hauser L."/>
            <person name="Kyrpides N."/>
            <person name="Ivanova N."/>
            <person name="Pagani I."/>
            <person name="Brau L."/>
            <person name="Yates R."/>
            <person name="O'Hara G."/>
            <person name="Rui T."/>
            <person name="Howieson J."/>
            <person name="Reeve W."/>
            <person name="Woyke T."/>
        </authorList>
    </citation>
    <scope>NUCLEOTIDE SEQUENCE [LARGE SCALE GENOMIC DNA]</scope>
    <source>
        <strain evidence="1 2">WSM3557</strain>
    </source>
</reference>
<keyword evidence="2" id="KW-1185">Reference proteome</keyword>
<evidence type="ECO:0000313" key="2">
    <source>
        <dbReference type="Proteomes" id="UP000003947"/>
    </source>
</evidence>
<dbReference type="STRING" id="864069.MicloDRAFT_00034030"/>
<evidence type="ECO:0000313" key="1">
    <source>
        <dbReference type="EMBL" id="EIM26852.1"/>
    </source>
</evidence>
<gene>
    <name evidence="1" type="ORF">MicloDRAFT_00034030</name>
</gene>
<dbReference type="PATRIC" id="fig|864069.3.peg.3703"/>
<accession>I4YSB0</accession>
<dbReference type="RefSeq" id="WP_009762902.1">
    <property type="nucleotide sequence ID" value="NZ_CP141050.1"/>
</dbReference>
<proteinExistence type="predicted"/>
<dbReference type="Proteomes" id="UP000003947">
    <property type="component" value="Unassembled WGS sequence"/>
</dbReference>
<name>I4YSB0_9HYPH</name>
<organism evidence="1 2">
    <name type="scientific">Microvirga lotononidis</name>
    <dbReference type="NCBI Taxonomy" id="864069"/>
    <lineage>
        <taxon>Bacteria</taxon>
        <taxon>Pseudomonadati</taxon>
        <taxon>Pseudomonadota</taxon>
        <taxon>Alphaproteobacteria</taxon>
        <taxon>Hyphomicrobiales</taxon>
        <taxon>Methylobacteriaceae</taxon>
        <taxon>Microvirga</taxon>
    </lineage>
</organism>